<keyword evidence="2" id="KW-1185">Reference proteome</keyword>
<name>A0AAE2ZJG9_9HYPH</name>
<dbReference type="SUPFAM" id="SSF52266">
    <property type="entry name" value="SGNH hydrolase"/>
    <property type="match status" value="1"/>
</dbReference>
<accession>A0AAE2ZJG9</accession>
<sequence length="82" mass="9095">MRRILVYGDSLSRGMIPGTRCAGHVEAFRAVAVEKSVFFFDMNTETTASRVDGIHLDEEQHAMVGNGLAPLVRDKMDGEVRE</sequence>
<reference evidence="1" key="1">
    <citation type="submission" date="2021-08" db="EMBL/GenBank/DDBJ databases">
        <title>Hoeflea bacterium WL0058 sp. nov., isolated from the sediment.</title>
        <authorList>
            <person name="Wang L."/>
            <person name="Zhang D."/>
        </authorList>
    </citation>
    <scope>NUCLEOTIDE SEQUENCE</scope>
    <source>
        <strain evidence="1">WL0058</strain>
    </source>
</reference>
<proteinExistence type="predicted"/>
<evidence type="ECO:0000313" key="1">
    <source>
        <dbReference type="EMBL" id="MBW8636136.1"/>
    </source>
</evidence>
<dbReference type="Proteomes" id="UP001196509">
    <property type="component" value="Unassembled WGS sequence"/>
</dbReference>
<organism evidence="1 2">
    <name type="scientific">Flavimaribacter sediminis</name>
    <dbReference type="NCBI Taxonomy" id="2865987"/>
    <lineage>
        <taxon>Bacteria</taxon>
        <taxon>Pseudomonadati</taxon>
        <taxon>Pseudomonadota</taxon>
        <taxon>Alphaproteobacteria</taxon>
        <taxon>Hyphomicrobiales</taxon>
        <taxon>Rhizobiaceae</taxon>
        <taxon>Flavimaribacter</taxon>
    </lineage>
</organism>
<dbReference type="Gene3D" id="3.40.50.1110">
    <property type="entry name" value="SGNH hydrolase"/>
    <property type="match status" value="1"/>
</dbReference>
<dbReference type="AlphaFoldDB" id="A0AAE2ZJG9"/>
<evidence type="ECO:0000313" key="2">
    <source>
        <dbReference type="Proteomes" id="UP001196509"/>
    </source>
</evidence>
<protein>
    <recommendedName>
        <fullName evidence="3">SGNH hydrolase-type esterase domain-containing protein</fullName>
    </recommendedName>
</protein>
<comment type="caution">
    <text evidence="1">The sequence shown here is derived from an EMBL/GenBank/DDBJ whole genome shotgun (WGS) entry which is preliminary data.</text>
</comment>
<dbReference type="EMBL" id="JAICBX010000001">
    <property type="protein sequence ID" value="MBW8636136.1"/>
    <property type="molecule type" value="Genomic_DNA"/>
</dbReference>
<dbReference type="InterPro" id="IPR036514">
    <property type="entry name" value="SGNH_hydro_sf"/>
</dbReference>
<dbReference type="GO" id="GO:0016788">
    <property type="term" value="F:hydrolase activity, acting on ester bonds"/>
    <property type="evidence" value="ECO:0007669"/>
    <property type="project" value="UniProtKB-ARBA"/>
</dbReference>
<gene>
    <name evidence="1" type="ORF">K1W69_02970</name>
</gene>
<evidence type="ECO:0008006" key="3">
    <source>
        <dbReference type="Google" id="ProtNLM"/>
    </source>
</evidence>
<dbReference type="RefSeq" id="WP_220226841.1">
    <property type="nucleotide sequence ID" value="NZ_JAICBX010000001.1"/>
</dbReference>